<feature type="transmembrane region" description="Helical" evidence="1">
    <location>
        <begin position="37"/>
        <end position="57"/>
    </location>
</feature>
<evidence type="ECO:0000256" key="1">
    <source>
        <dbReference type="SAM" id="Phobius"/>
    </source>
</evidence>
<dbReference type="Proteomes" id="UP001597076">
    <property type="component" value="Unassembled WGS sequence"/>
</dbReference>
<dbReference type="EMBL" id="JBHUDI010000011">
    <property type="protein sequence ID" value="MFD1565647.1"/>
    <property type="molecule type" value="Genomic_DNA"/>
</dbReference>
<organism evidence="2 3">
    <name type="scientific">Haloarchaeobius amylolyticus</name>
    <dbReference type="NCBI Taxonomy" id="1198296"/>
    <lineage>
        <taxon>Archaea</taxon>
        <taxon>Methanobacteriati</taxon>
        <taxon>Methanobacteriota</taxon>
        <taxon>Stenosarchaea group</taxon>
        <taxon>Halobacteria</taxon>
        <taxon>Halobacteriales</taxon>
        <taxon>Halorubellaceae</taxon>
        <taxon>Haloarchaeobius</taxon>
    </lineage>
</organism>
<dbReference type="RefSeq" id="WP_390290942.1">
    <property type="nucleotide sequence ID" value="NZ_JBHUDI010000011.1"/>
</dbReference>
<reference evidence="2 3" key="1">
    <citation type="journal article" date="2019" name="Int. J. Syst. Evol. Microbiol.">
        <title>The Global Catalogue of Microorganisms (GCM) 10K type strain sequencing project: providing services to taxonomists for standard genome sequencing and annotation.</title>
        <authorList>
            <consortium name="The Broad Institute Genomics Platform"/>
            <consortium name="The Broad Institute Genome Sequencing Center for Infectious Disease"/>
            <person name="Wu L."/>
            <person name="Ma J."/>
        </authorList>
    </citation>
    <scope>NUCLEOTIDE SEQUENCE [LARGE SCALE GENOMIC DNA]</scope>
    <source>
        <strain evidence="2 3">CGMCC 1.12230</strain>
    </source>
</reference>
<keyword evidence="3" id="KW-1185">Reference proteome</keyword>
<protein>
    <submittedName>
        <fullName evidence="2">Uncharacterized protein</fullName>
    </submittedName>
</protein>
<proteinExistence type="predicted"/>
<gene>
    <name evidence="2" type="ORF">ACFR99_19160</name>
</gene>
<evidence type="ECO:0000313" key="2">
    <source>
        <dbReference type="EMBL" id="MFD1565647.1"/>
    </source>
</evidence>
<feature type="transmembrane region" description="Helical" evidence="1">
    <location>
        <begin position="7"/>
        <end position="25"/>
    </location>
</feature>
<keyword evidence="1" id="KW-1133">Transmembrane helix</keyword>
<keyword evidence="1" id="KW-0812">Transmembrane</keyword>
<feature type="transmembrane region" description="Helical" evidence="1">
    <location>
        <begin position="91"/>
        <end position="110"/>
    </location>
</feature>
<name>A0ABD6BKQ9_9EURY</name>
<keyword evidence="1" id="KW-0472">Membrane</keyword>
<dbReference type="AlphaFoldDB" id="A0ABD6BKQ9"/>
<evidence type="ECO:0000313" key="3">
    <source>
        <dbReference type="Proteomes" id="UP001597076"/>
    </source>
</evidence>
<accession>A0ABD6BKQ9</accession>
<sequence length="130" mass="13897">MIDREGRVVFTSFLAFVVVVAGSVVVERQTGVALREWPLVAFLLVVGVAIALPQLYLAWTETGTRSRTRLRFAAVTTAAFAVVFADDAAGARSLLLAAIGTGALLSLLCYEALSGYRAVSDDVSFDLLDR</sequence>
<comment type="caution">
    <text evidence="2">The sequence shown here is derived from an EMBL/GenBank/DDBJ whole genome shotgun (WGS) entry which is preliminary data.</text>
</comment>